<evidence type="ECO:0000256" key="4">
    <source>
        <dbReference type="ARBA" id="ARBA00023242"/>
    </source>
</evidence>
<sequence length="370" mass="42783">MASGECPSSLIVSERQCEEAEFPPGLRFCPYDRELIQYYLKNKNDGVSLHIHIPVVDLYNCHPERLQEGDFKYAIHNEKYYFTRRVRKNKRGSQVKRSMVEGYWKTTSKDIDITDEKNNKIGYLKKFKFFEGKDKKPTNWLMHEFRDLHTVSAMDATTSTENWTNRYVLCKIYEKRQKHSTDSPTFTSVIEEVRESSIPENNPIASQPHQTSSLLLNTIQFQTQSDDNNIQHHLSTEVGLPIHPADGTFNEFSVSQELLDCNDNGAEGSSIPQNTSTASHPHPTGLLLQNMNQFCKKDYQSIIQDNPSTKEGLAMHRDENIGNIHEFFVSQELLDYDINDPLRYWNEPSGEEMQLFSVNTDTMFSGPWSY</sequence>
<keyword evidence="3" id="KW-0804">Transcription</keyword>
<dbReference type="Proteomes" id="UP000283530">
    <property type="component" value="Unassembled WGS sequence"/>
</dbReference>
<feature type="domain" description="NAC" evidence="5">
    <location>
        <begin position="22"/>
        <end position="175"/>
    </location>
</feature>
<gene>
    <name evidence="6" type="ORF">CKAN_01009600</name>
</gene>
<keyword evidence="1" id="KW-0805">Transcription regulation</keyword>
<keyword evidence="2" id="KW-0238">DNA-binding</keyword>
<dbReference type="InterPro" id="IPR036093">
    <property type="entry name" value="NAC_dom_sf"/>
</dbReference>
<dbReference type="SUPFAM" id="SSF101941">
    <property type="entry name" value="NAC domain"/>
    <property type="match status" value="1"/>
</dbReference>
<dbReference type="Pfam" id="PF02365">
    <property type="entry name" value="NAM"/>
    <property type="match status" value="1"/>
</dbReference>
<dbReference type="OrthoDB" id="655701at2759"/>
<dbReference type="PANTHER" id="PTHR31719">
    <property type="entry name" value="NAC TRANSCRIPTION FACTOR 56"/>
    <property type="match status" value="1"/>
</dbReference>
<evidence type="ECO:0000256" key="1">
    <source>
        <dbReference type="ARBA" id="ARBA00023015"/>
    </source>
</evidence>
<keyword evidence="4" id="KW-0539">Nucleus</keyword>
<dbReference type="GO" id="GO:0006355">
    <property type="term" value="P:regulation of DNA-templated transcription"/>
    <property type="evidence" value="ECO:0007669"/>
    <property type="project" value="InterPro"/>
</dbReference>
<evidence type="ECO:0000259" key="5">
    <source>
        <dbReference type="PROSITE" id="PS51005"/>
    </source>
</evidence>
<protein>
    <submittedName>
        <fullName evidence="6">NAC transcription factor 29-like protein</fullName>
    </submittedName>
</protein>
<accession>A0A3S3N5V8</accession>
<comment type="caution">
    <text evidence="6">The sequence shown here is derived from an EMBL/GenBank/DDBJ whole genome shotgun (WGS) entry which is preliminary data.</text>
</comment>
<name>A0A3S3N5V8_9MAGN</name>
<dbReference type="PANTHER" id="PTHR31719:SF179">
    <property type="entry name" value="OS08G0148400 PROTEIN"/>
    <property type="match status" value="1"/>
</dbReference>
<evidence type="ECO:0000313" key="7">
    <source>
        <dbReference type="Proteomes" id="UP000283530"/>
    </source>
</evidence>
<dbReference type="PROSITE" id="PS51005">
    <property type="entry name" value="NAC"/>
    <property type="match status" value="1"/>
</dbReference>
<evidence type="ECO:0000256" key="3">
    <source>
        <dbReference type="ARBA" id="ARBA00023163"/>
    </source>
</evidence>
<dbReference type="Gene3D" id="2.170.150.80">
    <property type="entry name" value="NAC domain"/>
    <property type="match status" value="1"/>
</dbReference>
<dbReference type="InterPro" id="IPR003441">
    <property type="entry name" value="NAC-dom"/>
</dbReference>
<reference evidence="6 7" key="1">
    <citation type="journal article" date="2019" name="Nat. Plants">
        <title>Stout camphor tree genome fills gaps in understanding of flowering plant genome evolution.</title>
        <authorList>
            <person name="Chaw S.M."/>
            <person name="Liu Y.C."/>
            <person name="Wu Y.W."/>
            <person name="Wang H.Y."/>
            <person name="Lin C.I."/>
            <person name="Wu C.S."/>
            <person name="Ke H.M."/>
            <person name="Chang L.Y."/>
            <person name="Hsu C.Y."/>
            <person name="Yang H.T."/>
            <person name="Sudianto E."/>
            <person name="Hsu M.H."/>
            <person name="Wu K.P."/>
            <person name="Wang L.N."/>
            <person name="Leebens-Mack J.H."/>
            <person name="Tsai I.J."/>
        </authorList>
    </citation>
    <scope>NUCLEOTIDE SEQUENCE [LARGE SCALE GENOMIC DNA]</scope>
    <source>
        <strain evidence="7">cv. Chaw 1501</strain>
        <tissue evidence="6">Young leaves</tissue>
    </source>
</reference>
<dbReference type="GO" id="GO:0003677">
    <property type="term" value="F:DNA binding"/>
    <property type="evidence" value="ECO:0007669"/>
    <property type="project" value="UniProtKB-KW"/>
</dbReference>
<dbReference type="AlphaFoldDB" id="A0A3S3N5V8"/>
<proteinExistence type="predicted"/>
<evidence type="ECO:0000256" key="2">
    <source>
        <dbReference type="ARBA" id="ARBA00023125"/>
    </source>
</evidence>
<dbReference type="EMBL" id="QPKB01000003">
    <property type="protein sequence ID" value="RWR81413.1"/>
    <property type="molecule type" value="Genomic_DNA"/>
</dbReference>
<keyword evidence="7" id="KW-1185">Reference proteome</keyword>
<evidence type="ECO:0000313" key="6">
    <source>
        <dbReference type="EMBL" id="RWR81413.1"/>
    </source>
</evidence>
<organism evidence="6 7">
    <name type="scientific">Cinnamomum micranthum f. kanehirae</name>
    <dbReference type="NCBI Taxonomy" id="337451"/>
    <lineage>
        <taxon>Eukaryota</taxon>
        <taxon>Viridiplantae</taxon>
        <taxon>Streptophyta</taxon>
        <taxon>Embryophyta</taxon>
        <taxon>Tracheophyta</taxon>
        <taxon>Spermatophyta</taxon>
        <taxon>Magnoliopsida</taxon>
        <taxon>Magnoliidae</taxon>
        <taxon>Laurales</taxon>
        <taxon>Lauraceae</taxon>
        <taxon>Cinnamomum</taxon>
    </lineage>
</organism>